<keyword evidence="2" id="KW-1185">Reference proteome</keyword>
<evidence type="ECO:0000313" key="2">
    <source>
        <dbReference type="Proteomes" id="UP000004893"/>
    </source>
</evidence>
<dbReference type="AlphaFoldDB" id="C0C3L6"/>
<organism evidence="1 2">
    <name type="scientific">[Clostridium] hylemonae DSM 15053</name>
    <dbReference type="NCBI Taxonomy" id="553973"/>
    <lineage>
        <taxon>Bacteria</taxon>
        <taxon>Bacillati</taxon>
        <taxon>Bacillota</taxon>
        <taxon>Clostridia</taxon>
        <taxon>Lachnospirales</taxon>
        <taxon>Lachnospiraceae</taxon>
    </lineage>
</organism>
<name>C0C3L6_9FIRM</name>
<reference evidence="1" key="1">
    <citation type="submission" date="2009-02" db="EMBL/GenBank/DDBJ databases">
        <authorList>
            <person name="Fulton L."/>
            <person name="Clifton S."/>
            <person name="Fulton B."/>
            <person name="Xu J."/>
            <person name="Minx P."/>
            <person name="Pepin K.H."/>
            <person name="Johnson M."/>
            <person name="Bhonagiri V."/>
            <person name="Nash W.E."/>
            <person name="Mardis E.R."/>
            <person name="Wilson R.K."/>
        </authorList>
    </citation>
    <scope>NUCLEOTIDE SEQUENCE [LARGE SCALE GENOMIC DNA]</scope>
    <source>
        <strain evidence="1">DSM 15053</strain>
    </source>
</reference>
<dbReference type="STRING" id="553973.CLOHYLEM_06678"/>
<accession>C0C3L6</accession>
<comment type="caution">
    <text evidence="1">The sequence shown here is derived from an EMBL/GenBank/DDBJ whole genome shotgun (WGS) entry which is preliminary data.</text>
</comment>
<dbReference type="EMBL" id="ABYI02000029">
    <property type="protein sequence ID" value="EEG73208.1"/>
    <property type="molecule type" value="Genomic_DNA"/>
</dbReference>
<protein>
    <submittedName>
        <fullName evidence="1">Uncharacterized protein</fullName>
    </submittedName>
</protein>
<dbReference type="Proteomes" id="UP000004893">
    <property type="component" value="Unassembled WGS sequence"/>
</dbReference>
<evidence type="ECO:0000313" key="1">
    <source>
        <dbReference type="EMBL" id="EEG73208.1"/>
    </source>
</evidence>
<reference evidence="1" key="2">
    <citation type="submission" date="2013-06" db="EMBL/GenBank/DDBJ databases">
        <title>Draft genome sequence of Clostridium hylemonae (DSM 15053).</title>
        <authorList>
            <person name="Sudarsanam P."/>
            <person name="Ley R."/>
            <person name="Guruge J."/>
            <person name="Turnbaugh P.J."/>
            <person name="Mahowald M."/>
            <person name="Liep D."/>
            <person name="Gordon J."/>
        </authorList>
    </citation>
    <scope>NUCLEOTIDE SEQUENCE</scope>
    <source>
        <strain evidence="1">DSM 15053</strain>
    </source>
</reference>
<proteinExistence type="predicted"/>
<gene>
    <name evidence="1" type="ORF">CLOHYLEM_06678</name>
</gene>
<sequence length="44" mass="5130">MSFVREQAEERREGAVGRWRELCQAVREEAAAGTDQKLHYKCSF</sequence>
<dbReference type="HOGENOM" id="CLU_3268033_0_0_9"/>